<keyword evidence="4" id="KW-0862">Zinc</keyword>
<reference evidence="9" key="1">
    <citation type="submission" date="2021-12" db="EMBL/GenBank/DDBJ databases">
        <authorList>
            <person name="King R."/>
        </authorList>
    </citation>
    <scope>NUCLEOTIDE SEQUENCE</scope>
</reference>
<dbReference type="PANTHER" id="PTHR46481">
    <property type="entry name" value="ZINC FINGER BED DOMAIN-CONTAINING PROTEIN 4"/>
    <property type="match status" value="1"/>
</dbReference>
<accession>A0A9P0B0Q6</accession>
<evidence type="ECO:0000256" key="4">
    <source>
        <dbReference type="ARBA" id="ARBA00022833"/>
    </source>
</evidence>
<evidence type="ECO:0000256" key="1">
    <source>
        <dbReference type="ARBA" id="ARBA00004123"/>
    </source>
</evidence>
<name>A0A9P0B0Q6_BRAAE</name>
<dbReference type="GO" id="GO:0008270">
    <property type="term" value="F:zinc ion binding"/>
    <property type="evidence" value="ECO:0007669"/>
    <property type="project" value="UniProtKB-KW"/>
</dbReference>
<gene>
    <name evidence="9" type="ORF">MELIAE_LOCUS4825</name>
</gene>
<dbReference type="Pfam" id="PF05699">
    <property type="entry name" value="Dimer_Tnp_hAT"/>
    <property type="match status" value="1"/>
</dbReference>
<keyword evidence="2" id="KW-0479">Metal-binding</keyword>
<dbReference type="InterPro" id="IPR052035">
    <property type="entry name" value="ZnF_BED_domain_contain"/>
</dbReference>
<dbReference type="SUPFAM" id="SSF140996">
    <property type="entry name" value="Hermes dimerisation domain"/>
    <property type="match status" value="1"/>
</dbReference>
<dbReference type="Pfam" id="PF04937">
    <property type="entry name" value="DUF659"/>
    <property type="match status" value="1"/>
</dbReference>
<dbReference type="OrthoDB" id="6777723at2759"/>
<organism evidence="9 10">
    <name type="scientific">Brassicogethes aeneus</name>
    <name type="common">Rape pollen beetle</name>
    <name type="synonym">Meligethes aeneus</name>
    <dbReference type="NCBI Taxonomy" id="1431903"/>
    <lineage>
        <taxon>Eukaryota</taxon>
        <taxon>Metazoa</taxon>
        <taxon>Ecdysozoa</taxon>
        <taxon>Arthropoda</taxon>
        <taxon>Hexapoda</taxon>
        <taxon>Insecta</taxon>
        <taxon>Pterygota</taxon>
        <taxon>Neoptera</taxon>
        <taxon>Endopterygota</taxon>
        <taxon>Coleoptera</taxon>
        <taxon>Polyphaga</taxon>
        <taxon>Cucujiformia</taxon>
        <taxon>Nitidulidae</taxon>
        <taxon>Meligethinae</taxon>
        <taxon>Brassicogethes</taxon>
    </lineage>
</organism>
<feature type="domain" description="DUF659" evidence="7">
    <location>
        <begin position="82"/>
        <end position="230"/>
    </location>
</feature>
<keyword evidence="10" id="KW-1185">Reference proteome</keyword>
<evidence type="ECO:0000256" key="2">
    <source>
        <dbReference type="ARBA" id="ARBA00022723"/>
    </source>
</evidence>
<evidence type="ECO:0000259" key="7">
    <source>
        <dbReference type="Pfam" id="PF04937"/>
    </source>
</evidence>
<dbReference type="Proteomes" id="UP001154078">
    <property type="component" value="Chromosome 3"/>
</dbReference>
<dbReference type="PANTHER" id="PTHR46481:SF10">
    <property type="entry name" value="ZINC FINGER BED DOMAIN-CONTAINING PROTEIN 39"/>
    <property type="match status" value="1"/>
</dbReference>
<proteinExistence type="predicted"/>
<dbReference type="EMBL" id="OV121134">
    <property type="protein sequence ID" value="CAH0552651.1"/>
    <property type="molecule type" value="Genomic_DNA"/>
</dbReference>
<feature type="region of interest" description="Disordered" evidence="6">
    <location>
        <begin position="1"/>
        <end position="23"/>
    </location>
</feature>
<evidence type="ECO:0000256" key="3">
    <source>
        <dbReference type="ARBA" id="ARBA00022771"/>
    </source>
</evidence>
<comment type="subcellular location">
    <subcellularLocation>
        <location evidence="1">Nucleus</location>
    </subcellularLocation>
</comment>
<evidence type="ECO:0000313" key="9">
    <source>
        <dbReference type="EMBL" id="CAH0552651.1"/>
    </source>
</evidence>
<dbReference type="InterPro" id="IPR007021">
    <property type="entry name" value="DUF659"/>
</dbReference>
<dbReference type="InterPro" id="IPR012337">
    <property type="entry name" value="RNaseH-like_sf"/>
</dbReference>
<keyword evidence="3" id="KW-0863">Zinc-finger</keyword>
<evidence type="ECO:0000259" key="8">
    <source>
        <dbReference type="Pfam" id="PF05699"/>
    </source>
</evidence>
<evidence type="ECO:0000256" key="6">
    <source>
        <dbReference type="SAM" id="MobiDB-lite"/>
    </source>
</evidence>
<feature type="domain" description="HAT C-terminal dimerisation" evidence="8">
    <location>
        <begin position="436"/>
        <end position="498"/>
    </location>
</feature>
<dbReference type="InterPro" id="IPR008906">
    <property type="entry name" value="HATC_C_dom"/>
</dbReference>
<protein>
    <recommendedName>
        <fullName evidence="11">DUF659 domain-containing protein</fullName>
    </recommendedName>
</protein>
<evidence type="ECO:0000256" key="5">
    <source>
        <dbReference type="ARBA" id="ARBA00023242"/>
    </source>
</evidence>
<dbReference type="GO" id="GO:0046983">
    <property type="term" value="F:protein dimerization activity"/>
    <property type="evidence" value="ECO:0007669"/>
    <property type="project" value="InterPro"/>
</dbReference>
<dbReference type="GO" id="GO:0005634">
    <property type="term" value="C:nucleus"/>
    <property type="evidence" value="ECO:0007669"/>
    <property type="project" value="UniProtKB-SubCell"/>
</dbReference>
<sequence>MDSGSESSLASSSISTASTSTFSSSRLCPLREFIDKTSNDEKKRFDKKLARAIYSSGSPIQMVEKGYWKEFFKAIKPSYTLPSRHDLSHKLLDAEYETLQGDVMTKIRTAETVSVQCDGWSNIRNEAVLKFVVTTPKPVLLKTMTTGAESHTGEYIAQELGKCITEIGPGKIMAIVSDNAAAMEKAKQIIATQFNYITIYSCVAHSLNLLVGDIMKLNSFRNVESSCKEIIKEINGSHKNLACFNKIQLDKYHKVRSLKLPVKTRWGSILYCVESLILTKEALQILIVSQDSKGVKFSKNVRDHILENDIFWVRLDKLKGILSPIVKWITVLEGDAARISQVFIAISEIEGYIYKDNVKSLLIKSNEEKELTSLFNKRRDRILKPIHLAAYLLDPSFNQSELELNNEQHITAMQFIDNLISNHPQFQEHKETIILELTNYLGRNDIWSINFVWESAKKSDCITWWKGICNKTKLKNVAVAILGLPPSTAATERSFSTSSFIHCKKKK</sequence>
<keyword evidence="5" id="KW-0539">Nucleus</keyword>
<dbReference type="AlphaFoldDB" id="A0A9P0B0Q6"/>
<evidence type="ECO:0008006" key="11">
    <source>
        <dbReference type="Google" id="ProtNLM"/>
    </source>
</evidence>
<evidence type="ECO:0000313" key="10">
    <source>
        <dbReference type="Proteomes" id="UP001154078"/>
    </source>
</evidence>
<dbReference type="SUPFAM" id="SSF53098">
    <property type="entry name" value="Ribonuclease H-like"/>
    <property type="match status" value="1"/>
</dbReference>